<feature type="region of interest" description="Disordered" evidence="1">
    <location>
        <begin position="1"/>
        <end position="73"/>
    </location>
</feature>
<keyword evidence="3" id="KW-1185">Reference proteome</keyword>
<dbReference type="Proteomes" id="UP000594454">
    <property type="component" value="Chromosome 3"/>
</dbReference>
<dbReference type="AlphaFoldDB" id="A0A7R8YTM5"/>
<proteinExistence type="predicted"/>
<dbReference type="EMBL" id="LR899011">
    <property type="protein sequence ID" value="CAD7085192.1"/>
    <property type="molecule type" value="Genomic_DNA"/>
</dbReference>
<protein>
    <submittedName>
        <fullName evidence="2">Uncharacterized protein</fullName>
    </submittedName>
</protein>
<name>A0A7R8YTM5_HERIL</name>
<organism evidence="2 3">
    <name type="scientific">Hermetia illucens</name>
    <name type="common">Black soldier fly</name>
    <dbReference type="NCBI Taxonomy" id="343691"/>
    <lineage>
        <taxon>Eukaryota</taxon>
        <taxon>Metazoa</taxon>
        <taxon>Ecdysozoa</taxon>
        <taxon>Arthropoda</taxon>
        <taxon>Hexapoda</taxon>
        <taxon>Insecta</taxon>
        <taxon>Pterygota</taxon>
        <taxon>Neoptera</taxon>
        <taxon>Endopterygota</taxon>
        <taxon>Diptera</taxon>
        <taxon>Brachycera</taxon>
        <taxon>Stratiomyomorpha</taxon>
        <taxon>Stratiomyidae</taxon>
        <taxon>Hermetiinae</taxon>
        <taxon>Hermetia</taxon>
    </lineage>
</organism>
<accession>A0A7R8YTM5</accession>
<dbReference type="InParanoid" id="A0A7R8YTM5"/>
<feature type="compositionally biased region" description="Polar residues" evidence="1">
    <location>
        <begin position="1"/>
        <end position="22"/>
    </location>
</feature>
<gene>
    <name evidence="2" type="ORF">HERILL_LOCUS8051</name>
</gene>
<feature type="compositionally biased region" description="Polar residues" evidence="1">
    <location>
        <begin position="174"/>
        <end position="203"/>
    </location>
</feature>
<feature type="region of interest" description="Disordered" evidence="1">
    <location>
        <begin position="171"/>
        <end position="203"/>
    </location>
</feature>
<evidence type="ECO:0000313" key="3">
    <source>
        <dbReference type="Proteomes" id="UP000594454"/>
    </source>
</evidence>
<reference evidence="2 3" key="1">
    <citation type="submission" date="2020-11" db="EMBL/GenBank/DDBJ databases">
        <authorList>
            <person name="Wallbank WR R."/>
            <person name="Pardo Diaz C."/>
            <person name="Kozak K."/>
            <person name="Martin S."/>
            <person name="Jiggins C."/>
            <person name="Moest M."/>
            <person name="Warren A I."/>
            <person name="Generalovic N T."/>
            <person name="Byers J.R.P. K."/>
            <person name="Montejo-Kovacevich G."/>
            <person name="Yen C E."/>
        </authorList>
    </citation>
    <scope>NUCLEOTIDE SEQUENCE [LARGE SCALE GENOMIC DNA]</scope>
</reference>
<sequence length="570" mass="63616">MGSNSDKIQTRRPTTSKNSQLEQSRKQEAKSKVGKASSIENRNPKQVQLRKHSNTECSSIKQLEVDNPTDKPMTIRRENEKPVALALHSRYKTIKQGEPKGNIVDPVVPKSLSESINKPTHSLESKSEMRLAENPKAIQLSIPNNASELANQRQQVPSTSQKDIHMESKAARNLNKTVPPNTGNQPRGKQNNEVLGKTSGNASQMQKINTTFKSRELPKEIKKQKATNMVEKAIPIGNFNPKQVQLKAQLKTELSSRNQLETDNDNKIQSVCGVKTTVKIASIQREKPPEQPIVAISPSGSKHKPTHLLESRSEITSKATGTSHMETETGRKETAISTLWEDDDMIIITPRTELEQIEVMDSITALLSDERFSQPNNHGRTMAKIPLSNSESENSINQQLDEDEDVIIIDCDIKTKNPVNSSVDEENILEVVDLDNDTGVAGSSNKTNLNDSISEDDDDVIISAISLSMDLLNAEHNSHTQNVMGGVERTVNSIERIPDKCMNSDQRKLLLQTMAKRNALKAEKIKLLDQGKRSLTEYRRKKLDLYLRKANAIEKEARLAKEKSIKALIM</sequence>
<evidence type="ECO:0000313" key="2">
    <source>
        <dbReference type="EMBL" id="CAD7085192.1"/>
    </source>
</evidence>
<evidence type="ECO:0000256" key="1">
    <source>
        <dbReference type="SAM" id="MobiDB-lite"/>
    </source>
</evidence>